<feature type="transmembrane region" description="Helical" evidence="2">
    <location>
        <begin position="153"/>
        <end position="171"/>
    </location>
</feature>
<keyword evidence="4" id="KW-1185">Reference proteome</keyword>
<keyword evidence="2" id="KW-0812">Transmembrane</keyword>
<feature type="transmembrane region" description="Helical" evidence="2">
    <location>
        <begin position="45"/>
        <end position="63"/>
    </location>
</feature>
<evidence type="ECO:0000313" key="4">
    <source>
        <dbReference type="Proteomes" id="UP000006860"/>
    </source>
</evidence>
<organism evidence="3 4">
    <name type="scientific">Rubinisphaera brasiliensis (strain ATCC 49424 / DSM 5305 / JCM 21570 / IAM 15109 / NBRC 103401 / IFAM 1448)</name>
    <name type="common">Planctomyces brasiliensis</name>
    <dbReference type="NCBI Taxonomy" id="756272"/>
    <lineage>
        <taxon>Bacteria</taxon>
        <taxon>Pseudomonadati</taxon>
        <taxon>Planctomycetota</taxon>
        <taxon>Planctomycetia</taxon>
        <taxon>Planctomycetales</taxon>
        <taxon>Planctomycetaceae</taxon>
        <taxon>Rubinisphaera</taxon>
    </lineage>
</organism>
<evidence type="ECO:0000256" key="1">
    <source>
        <dbReference type="SAM" id="MobiDB-lite"/>
    </source>
</evidence>
<feature type="transmembrane region" description="Helical" evidence="2">
    <location>
        <begin position="129"/>
        <end position="147"/>
    </location>
</feature>
<evidence type="ECO:0000313" key="3">
    <source>
        <dbReference type="EMBL" id="ADY58514.1"/>
    </source>
</evidence>
<evidence type="ECO:0008006" key="5">
    <source>
        <dbReference type="Google" id="ProtNLM"/>
    </source>
</evidence>
<dbReference type="AlphaFoldDB" id="F0SIC5"/>
<dbReference type="RefSeq" id="WP_013627254.1">
    <property type="nucleotide sequence ID" value="NC_015174.1"/>
</dbReference>
<dbReference type="OrthoDB" id="9786218at2"/>
<dbReference type="EMBL" id="CP002546">
    <property type="protein sequence ID" value="ADY58514.1"/>
    <property type="molecule type" value="Genomic_DNA"/>
</dbReference>
<dbReference type="eggNOG" id="COG1287">
    <property type="taxonomic scope" value="Bacteria"/>
</dbReference>
<feature type="transmembrane region" description="Helical" evidence="2">
    <location>
        <begin position="349"/>
        <end position="366"/>
    </location>
</feature>
<proteinExistence type="predicted"/>
<dbReference type="Proteomes" id="UP000006860">
    <property type="component" value="Chromosome"/>
</dbReference>
<feature type="transmembrane region" description="Helical" evidence="2">
    <location>
        <begin position="325"/>
        <end position="343"/>
    </location>
</feature>
<feature type="region of interest" description="Disordered" evidence="1">
    <location>
        <begin position="1"/>
        <end position="20"/>
    </location>
</feature>
<protein>
    <recommendedName>
        <fullName evidence="5">Glycosyltransferase RgtA/B/C/D-like domain-containing protein</fullName>
    </recommendedName>
</protein>
<accession>F0SIC5</accession>
<feature type="transmembrane region" description="Helical" evidence="2">
    <location>
        <begin position="299"/>
        <end position="318"/>
    </location>
</feature>
<name>F0SIC5_RUBBR</name>
<feature type="transmembrane region" description="Helical" evidence="2">
    <location>
        <begin position="255"/>
        <end position="279"/>
    </location>
</feature>
<gene>
    <name evidence="3" type="ordered locus">Plabr_0891</name>
</gene>
<dbReference type="STRING" id="756272.Plabr_0891"/>
<evidence type="ECO:0000256" key="2">
    <source>
        <dbReference type="SAM" id="Phobius"/>
    </source>
</evidence>
<feature type="transmembrane region" description="Helical" evidence="2">
    <location>
        <begin position="395"/>
        <end position="418"/>
    </location>
</feature>
<sequence length="565" mass="63881">MQTETPPPTEAAEDPAIAEAGVSAVQADRPDASQLVDRTPEWARLTRSAMIWSVVVAGLWVFFNYQPVWHTDVWGHLKYGQEIVSRGGIPETEPFLPLAQGIPFRDTAWLSQVVTYELYSVAGVTSLRFIHALLLTIAVVALLIRFRSRTDSYAIPLIGLAISLAIVWKSLFIVRPQLAGWTCFVVIFSLLTARRWNRWNWVLIPGLFALWANLHGSFPVGLGLLGMLWLGRAIDVCWRTGKLSSLWRDQKASRLFVLTELAVVATLLNPYGVGIYPAIESISSNLNVRDLIEWDPITLRMTHGKGFAIATLLLLLVYRWSPRRVSFAEPLLLCGFGLAALWAVRMMVWWAPLAAWFLVLHGSALMNRWERRKAAQAESDEEQDDSPIRTGMNTVIVIGICWIAFAITPFGATVLHGYPQDNEEFAKLFKNIVSSDTPVDLTRYLAAHPPEGLVFNTYEWGDYLLWAGPKDLQVYTNSHAHLLPREIWNDYFTISRMASGWDDKLARYGVNTVVIDKKYHERFLEGMKRDPEWKLDYEDPLGAIFLRRHPIPNQIRLAGEGGGNE</sequence>
<dbReference type="KEGG" id="pbs:Plabr_0891"/>
<keyword evidence="2" id="KW-0472">Membrane</keyword>
<reference evidence="4" key="1">
    <citation type="submission" date="2011-02" db="EMBL/GenBank/DDBJ databases">
        <title>The complete genome of Planctomyces brasiliensis DSM 5305.</title>
        <authorList>
            <person name="Lucas S."/>
            <person name="Copeland A."/>
            <person name="Lapidus A."/>
            <person name="Bruce D."/>
            <person name="Goodwin L."/>
            <person name="Pitluck S."/>
            <person name="Kyrpides N."/>
            <person name="Mavromatis K."/>
            <person name="Pagani I."/>
            <person name="Ivanova N."/>
            <person name="Ovchinnikova G."/>
            <person name="Lu M."/>
            <person name="Detter J.C."/>
            <person name="Han C."/>
            <person name="Land M."/>
            <person name="Hauser L."/>
            <person name="Markowitz V."/>
            <person name="Cheng J.-F."/>
            <person name="Hugenholtz P."/>
            <person name="Woyke T."/>
            <person name="Wu D."/>
            <person name="Tindall B."/>
            <person name="Pomrenke H.G."/>
            <person name="Brambilla E."/>
            <person name="Klenk H.-P."/>
            <person name="Eisen J.A."/>
        </authorList>
    </citation>
    <scope>NUCLEOTIDE SEQUENCE [LARGE SCALE GENOMIC DNA]</scope>
    <source>
        <strain evidence="4">ATCC 49424 / DSM 5305 / JCM 21570 / NBRC 103401 / IFAM 1448</strain>
    </source>
</reference>
<keyword evidence="2" id="KW-1133">Transmembrane helix</keyword>
<dbReference type="HOGENOM" id="CLU_033063_0_0_0"/>
<feature type="transmembrane region" description="Helical" evidence="2">
    <location>
        <begin position="216"/>
        <end position="234"/>
    </location>
</feature>